<dbReference type="InterPro" id="IPR045079">
    <property type="entry name" value="Oxoprolinase-like"/>
</dbReference>
<evidence type="ECO:0000313" key="4">
    <source>
        <dbReference type="EMBL" id="HHF48919.1"/>
    </source>
</evidence>
<dbReference type="InterPro" id="IPR002821">
    <property type="entry name" value="Hydantoinase_A"/>
</dbReference>
<dbReference type="EMBL" id="DTPI01000023">
    <property type="protein sequence ID" value="HGE66171.1"/>
    <property type="molecule type" value="Genomic_DNA"/>
</dbReference>
<accession>A0A7C3UBS9</accession>
<dbReference type="GO" id="GO:0017168">
    <property type="term" value="F:5-oxoprolinase (ATP-hydrolyzing) activity"/>
    <property type="evidence" value="ECO:0007669"/>
    <property type="project" value="TreeGrafter"/>
</dbReference>
<dbReference type="EMBL" id="DRUC01000112">
    <property type="protein sequence ID" value="HHF48919.1"/>
    <property type="molecule type" value="Genomic_DNA"/>
</dbReference>
<name>A0A7C3UBS9_9EURY</name>
<dbReference type="PANTHER" id="PTHR11365">
    <property type="entry name" value="5-OXOPROLINASE RELATED"/>
    <property type="match status" value="1"/>
</dbReference>
<dbReference type="PANTHER" id="PTHR11365:SF23">
    <property type="entry name" value="HYPOTHETICAL 5-OXOPROLINASE (EUROFUNG)-RELATED"/>
    <property type="match status" value="1"/>
</dbReference>
<evidence type="ECO:0000259" key="1">
    <source>
        <dbReference type="Pfam" id="PF01968"/>
    </source>
</evidence>
<proteinExistence type="predicted"/>
<feature type="domain" description="Hydantoinase/oxoprolinase N-terminal" evidence="2">
    <location>
        <begin position="3"/>
        <end position="75"/>
    </location>
</feature>
<dbReference type="AlphaFoldDB" id="A0A7C3UBS9"/>
<dbReference type="SUPFAM" id="SSF53067">
    <property type="entry name" value="Actin-like ATPase domain"/>
    <property type="match status" value="1"/>
</dbReference>
<dbReference type="GO" id="GO:0006749">
    <property type="term" value="P:glutathione metabolic process"/>
    <property type="evidence" value="ECO:0007669"/>
    <property type="project" value="TreeGrafter"/>
</dbReference>
<protein>
    <submittedName>
        <fullName evidence="3">Hydantoinase/oxoprolinase family protein</fullName>
    </submittedName>
</protein>
<dbReference type="InterPro" id="IPR043129">
    <property type="entry name" value="ATPase_NBD"/>
</dbReference>
<evidence type="ECO:0000259" key="2">
    <source>
        <dbReference type="Pfam" id="PF05378"/>
    </source>
</evidence>
<dbReference type="Pfam" id="PF05378">
    <property type="entry name" value="Hydant_A_N"/>
    <property type="match status" value="1"/>
</dbReference>
<dbReference type="Pfam" id="PF01968">
    <property type="entry name" value="Hydantoinase_A"/>
    <property type="match status" value="1"/>
</dbReference>
<evidence type="ECO:0000313" key="3">
    <source>
        <dbReference type="EMBL" id="HGE66171.1"/>
    </source>
</evidence>
<comment type="caution">
    <text evidence="3">The sequence shown here is derived from an EMBL/GenBank/DDBJ whole genome shotgun (WGS) entry which is preliminary data.</text>
</comment>
<gene>
    <name evidence="4" type="ORF">ENL48_07405</name>
    <name evidence="3" type="ORF">ENX77_03465</name>
</gene>
<sequence length="499" mass="55759">MIIGVDVGGTNTDVAIIDEDRNLMTYKYPNEYGITNILKEIDRNIDIKSARLVISTSLPLNIIASRFNEIKTCSLVIPGPGLNYSDYGIILKGAVNHRGDIVENIDKEEVEKVLSENKAQTLAISAKFSIRNPQIEYDVLKISLKYFDRKDIALSNYVGFLNFPLRINTTIVNAKIMREVWELTDAIRKFTENFFYYKGDGGIIPWQVALRNPSELYNSSPAAVAYGAYYLTKEENALVIDIGGTTTDFILIRDGAPEIEERVKIHGKRTHIRCVKSFSIPYGGDSLFDGELKPYRIDKPIAFGGKHITLTDLLNGVGEEVGNFRESRRAVKGIDCERYVDYYIDMIAKKAKEFDADKIIGTGYLARYLIPEIAKRCGKKFIVPKHSESANAVGVAVSRISLTLYARFDTERSIAVYNGEVNKETFEKVSGHPDDEEIINSAINKAKELAANFGANEEDLDDVDILYFSSFPIVRGGIMRGKIADVIVQIKPGLSSNVL</sequence>
<reference evidence="3" key="1">
    <citation type="journal article" date="2020" name="mSystems">
        <title>Genome- and Community-Level Interaction Insights into Carbon Utilization and Element Cycling Functions of Hydrothermarchaeota in Hydrothermal Sediment.</title>
        <authorList>
            <person name="Zhou Z."/>
            <person name="Liu Y."/>
            <person name="Xu W."/>
            <person name="Pan J."/>
            <person name="Luo Z.H."/>
            <person name="Li M."/>
        </authorList>
    </citation>
    <scope>NUCLEOTIDE SEQUENCE [LARGE SCALE GENOMIC DNA]</scope>
    <source>
        <strain evidence="4">SpSt-10</strain>
        <strain evidence="3">SpSt-97</strain>
    </source>
</reference>
<dbReference type="InterPro" id="IPR008040">
    <property type="entry name" value="Hydant_A_N"/>
</dbReference>
<organism evidence="3">
    <name type="scientific">Geoglobus ahangari</name>
    <dbReference type="NCBI Taxonomy" id="113653"/>
    <lineage>
        <taxon>Archaea</taxon>
        <taxon>Methanobacteriati</taxon>
        <taxon>Methanobacteriota</taxon>
        <taxon>Archaeoglobi</taxon>
        <taxon>Archaeoglobales</taxon>
        <taxon>Archaeoglobaceae</taxon>
        <taxon>Geoglobus</taxon>
    </lineage>
</organism>
<feature type="domain" description="Hydantoinase A/oxoprolinase" evidence="1">
    <location>
        <begin position="166"/>
        <end position="299"/>
    </location>
</feature>
<dbReference type="GO" id="GO:0005829">
    <property type="term" value="C:cytosol"/>
    <property type="evidence" value="ECO:0007669"/>
    <property type="project" value="TreeGrafter"/>
</dbReference>